<dbReference type="STRING" id="1194695.A0A5A7VD43"/>
<dbReference type="EMBL" id="SSTE01001846">
    <property type="protein sequence ID" value="KAA0064947.1"/>
    <property type="molecule type" value="Genomic_DNA"/>
</dbReference>
<feature type="transmembrane region" description="Helical" evidence="1">
    <location>
        <begin position="259"/>
        <end position="283"/>
    </location>
</feature>
<dbReference type="PANTHER" id="PTHR31170">
    <property type="entry name" value="BNAC04G53230D PROTEIN"/>
    <property type="match status" value="1"/>
</dbReference>
<dbReference type="AlphaFoldDB" id="A0A5A7VD43"/>
<dbReference type="Pfam" id="PF03140">
    <property type="entry name" value="DUF247"/>
    <property type="match status" value="1"/>
</dbReference>
<comment type="caution">
    <text evidence="2">The sequence shown here is derived from an EMBL/GenBank/DDBJ whole genome shotgun (WGS) entry which is preliminary data.</text>
</comment>
<sequence>MNDKAYAPQFISIGPFHHRTRNDLIANEHYKLQEPINMNEEEFVLMMLVDACFILEFFILLIDDHYGAHWLKKNNDSFGVPSLCCFSNKEAETREKDSENYFRLSPPSITELCEAGVTIKAAKREDLCFMNIGFKNGVLEIPCIDIDCTFEVVIRNVIAFDQYPAGNEKMYAIHYVLFLDDLINTEQDAHLLTKAGIIINTFGGSDKDITEMFNRFSKFVTFPICSHFDDINKALRMHCNGRWNMAKASLKHNYFNTPWAIISFGAATFLIILTILQTIFSAISTFRN</sequence>
<evidence type="ECO:0000313" key="3">
    <source>
        <dbReference type="Proteomes" id="UP000321393"/>
    </source>
</evidence>
<protein>
    <submittedName>
        <fullName evidence="2">UPF0481 protein</fullName>
    </submittedName>
</protein>
<feature type="transmembrane region" description="Helical" evidence="1">
    <location>
        <begin position="43"/>
        <end position="62"/>
    </location>
</feature>
<dbReference type="Proteomes" id="UP000321393">
    <property type="component" value="Unassembled WGS sequence"/>
</dbReference>
<name>A0A5A7VD43_CUCMM</name>
<dbReference type="OrthoDB" id="591587at2759"/>
<organism evidence="2 3">
    <name type="scientific">Cucumis melo var. makuwa</name>
    <name type="common">Oriental melon</name>
    <dbReference type="NCBI Taxonomy" id="1194695"/>
    <lineage>
        <taxon>Eukaryota</taxon>
        <taxon>Viridiplantae</taxon>
        <taxon>Streptophyta</taxon>
        <taxon>Embryophyta</taxon>
        <taxon>Tracheophyta</taxon>
        <taxon>Spermatophyta</taxon>
        <taxon>Magnoliopsida</taxon>
        <taxon>eudicotyledons</taxon>
        <taxon>Gunneridae</taxon>
        <taxon>Pentapetalae</taxon>
        <taxon>rosids</taxon>
        <taxon>fabids</taxon>
        <taxon>Cucurbitales</taxon>
        <taxon>Cucurbitaceae</taxon>
        <taxon>Benincaseae</taxon>
        <taxon>Cucumis</taxon>
    </lineage>
</organism>
<keyword evidence="1" id="KW-1133">Transmembrane helix</keyword>
<keyword evidence="1" id="KW-0812">Transmembrane</keyword>
<gene>
    <name evidence="2" type="ORF">E6C27_scaffold82G002660</name>
</gene>
<reference evidence="2 3" key="1">
    <citation type="submission" date="2019-08" db="EMBL/GenBank/DDBJ databases">
        <title>Draft genome sequences of two oriental melons (Cucumis melo L. var makuwa).</title>
        <authorList>
            <person name="Kwon S.-Y."/>
        </authorList>
    </citation>
    <scope>NUCLEOTIDE SEQUENCE [LARGE SCALE GENOMIC DNA]</scope>
    <source>
        <strain evidence="3">cv. SW 3</strain>
        <tissue evidence="2">Leaf</tissue>
    </source>
</reference>
<dbReference type="PANTHER" id="PTHR31170:SF25">
    <property type="entry name" value="BNAA09G04570D PROTEIN"/>
    <property type="match status" value="1"/>
</dbReference>
<keyword evidence="1" id="KW-0472">Membrane</keyword>
<dbReference type="InterPro" id="IPR004158">
    <property type="entry name" value="DUF247_pln"/>
</dbReference>
<evidence type="ECO:0000313" key="2">
    <source>
        <dbReference type="EMBL" id="KAA0064947.1"/>
    </source>
</evidence>
<proteinExistence type="predicted"/>
<evidence type="ECO:0000256" key="1">
    <source>
        <dbReference type="SAM" id="Phobius"/>
    </source>
</evidence>
<accession>A0A5A7VD43</accession>